<dbReference type="AlphaFoldDB" id="A0ABD1CTD9"/>
<dbReference type="EMBL" id="JBEHCU010009551">
    <property type="protein sequence ID" value="KAL1379691.1"/>
    <property type="molecule type" value="Genomic_DNA"/>
</dbReference>
<feature type="region of interest" description="Disordered" evidence="1">
    <location>
        <begin position="66"/>
        <end position="97"/>
    </location>
</feature>
<evidence type="ECO:0000313" key="3">
    <source>
        <dbReference type="Proteomes" id="UP001562425"/>
    </source>
</evidence>
<comment type="caution">
    <text evidence="2">The sequence shown here is derived from an EMBL/GenBank/DDBJ whole genome shotgun (WGS) entry which is preliminary data.</text>
</comment>
<evidence type="ECO:0000256" key="1">
    <source>
        <dbReference type="SAM" id="MobiDB-lite"/>
    </source>
</evidence>
<accession>A0ABD1CTD9</accession>
<feature type="compositionally biased region" description="Low complexity" evidence="1">
    <location>
        <begin position="66"/>
        <end position="80"/>
    </location>
</feature>
<sequence>MVVQIPNGSIIITVVTTLRKRAKNAPAGFDYDNNPNTVYDPINHTVNNSVYNAINYSIDHTINNSANNNNINDNAINHNNQFYDSSEHGSNDPVQAT</sequence>
<keyword evidence="3" id="KW-1185">Reference proteome</keyword>
<evidence type="ECO:0000313" key="2">
    <source>
        <dbReference type="EMBL" id="KAL1379691.1"/>
    </source>
</evidence>
<dbReference type="Proteomes" id="UP001562425">
    <property type="component" value="Unassembled WGS sequence"/>
</dbReference>
<proteinExistence type="predicted"/>
<reference evidence="2 3" key="1">
    <citation type="submission" date="2024-05" db="EMBL/GenBank/DDBJ databases">
        <title>Culex pipiens pipiens assembly and annotation.</title>
        <authorList>
            <person name="Alout H."/>
            <person name="Durand T."/>
        </authorList>
    </citation>
    <scope>NUCLEOTIDE SEQUENCE [LARGE SCALE GENOMIC DNA]</scope>
    <source>
        <strain evidence="2">HA-2024</strain>
        <tissue evidence="2">Whole body</tissue>
    </source>
</reference>
<protein>
    <submittedName>
        <fullName evidence="2">Uncharacterized protein</fullName>
    </submittedName>
</protein>
<gene>
    <name evidence="2" type="ORF">pipiens_014722</name>
</gene>
<organism evidence="2 3">
    <name type="scientific">Culex pipiens pipiens</name>
    <name type="common">Northern house mosquito</name>
    <dbReference type="NCBI Taxonomy" id="38569"/>
    <lineage>
        <taxon>Eukaryota</taxon>
        <taxon>Metazoa</taxon>
        <taxon>Ecdysozoa</taxon>
        <taxon>Arthropoda</taxon>
        <taxon>Hexapoda</taxon>
        <taxon>Insecta</taxon>
        <taxon>Pterygota</taxon>
        <taxon>Neoptera</taxon>
        <taxon>Endopterygota</taxon>
        <taxon>Diptera</taxon>
        <taxon>Nematocera</taxon>
        <taxon>Culicoidea</taxon>
        <taxon>Culicidae</taxon>
        <taxon>Culicinae</taxon>
        <taxon>Culicini</taxon>
        <taxon>Culex</taxon>
        <taxon>Culex</taxon>
    </lineage>
</organism>
<name>A0ABD1CTD9_CULPP</name>